<proteinExistence type="predicted"/>
<reference evidence="2 3" key="1">
    <citation type="submission" date="2016-09" db="EMBL/GenBank/DDBJ databases">
        <title>The draft genome of Dichanthelium oligosanthes: A C3 panicoid grass species.</title>
        <authorList>
            <person name="Studer A.J."/>
            <person name="Schnable J.C."/>
            <person name="Brutnell T.P."/>
        </authorList>
    </citation>
    <scope>NUCLEOTIDE SEQUENCE [LARGE SCALE GENOMIC DNA]</scope>
    <source>
        <strain evidence="3">cv. Kellogg 1175</strain>
        <tissue evidence="2">Leaf</tissue>
    </source>
</reference>
<dbReference type="InterPro" id="IPR036047">
    <property type="entry name" value="F-box-like_dom_sf"/>
</dbReference>
<dbReference type="SUPFAM" id="SSF81383">
    <property type="entry name" value="F-box domain"/>
    <property type="match status" value="1"/>
</dbReference>
<keyword evidence="3" id="KW-1185">Reference proteome</keyword>
<evidence type="ECO:0000313" key="2">
    <source>
        <dbReference type="EMBL" id="OEL16431.1"/>
    </source>
</evidence>
<dbReference type="EMBL" id="LWDX02063068">
    <property type="protein sequence ID" value="OEL16431.1"/>
    <property type="molecule type" value="Genomic_DNA"/>
</dbReference>
<gene>
    <name evidence="2" type="ORF">BAE44_0022550</name>
</gene>
<sequence>MKLPQRFETPVNPSELRGWGDLPELLLSDVLRRLVPHLRSLAAFAATCRRWRGFLVASAPALILPRVPPLLLYPEPASTSSHLHPMSSCVIPRPITSPLAAFPSTLLSSSRGHLIFLDRPRGLLVLVDALTGAERRALPLPSPNSPHHYATLTSTHLLLFVSKHAFVTLPFPPPDPVPEWTHHRLPRAASFVASVVEFRGRLLGVTDRAQLLEFRLDAAAAAPDEAVQILPATGLPDAATFESWHYGPRLVAAGEQLLLVLLMTEPGGRGDTRTPVWVSKVAVHALDMAGGTRWEETATIGEYSLFVDCAGRSAVACADAGGCGAEGNRIYFASRCFWSGTFWSPHHPGWETDATNFGQWLHISDGGRSLPTWVCPRFFFEL</sequence>
<protein>
    <recommendedName>
        <fullName evidence="1">KIB1-4 beta-propeller domain-containing protein</fullName>
    </recommendedName>
</protein>
<dbReference type="Pfam" id="PF03478">
    <property type="entry name" value="Beta-prop_KIB1-4"/>
    <property type="match status" value="1"/>
</dbReference>
<dbReference type="Proteomes" id="UP000095767">
    <property type="component" value="Unassembled WGS sequence"/>
</dbReference>
<accession>A0A1E5UUA3</accession>
<dbReference type="CDD" id="cd09917">
    <property type="entry name" value="F-box_SF"/>
    <property type="match status" value="1"/>
</dbReference>
<feature type="domain" description="KIB1-4 beta-propeller" evidence="1">
    <location>
        <begin position="103"/>
        <end position="333"/>
    </location>
</feature>
<dbReference type="OrthoDB" id="661906at2759"/>
<evidence type="ECO:0000259" key="1">
    <source>
        <dbReference type="Pfam" id="PF03478"/>
    </source>
</evidence>
<organism evidence="2 3">
    <name type="scientific">Dichanthelium oligosanthes</name>
    <dbReference type="NCBI Taxonomy" id="888268"/>
    <lineage>
        <taxon>Eukaryota</taxon>
        <taxon>Viridiplantae</taxon>
        <taxon>Streptophyta</taxon>
        <taxon>Embryophyta</taxon>
        <taxon>Tracheophyta</taxon>
        <taxon>Spermatophyta</taxon>
        <taxon>Magnoliopsida</taxon>
        <taxon>Liliopsida</taxon>
        <taxon>Poales</taxon>
        <taxon>Poaceae</taxon>
        <taxon>PACMAD clade</taxon>
        <taxon>Panicoideae</taxon>
        <taxon>Panicodae</taxon>
        <taxon>Paniceae</taxon>
        <taxon>Dichantheliinae</taxon>
        <taxon>Dichanthelium</taxon>
    </lineage>
</organism>
<dbReference type="InterPro" id="IPR005174">
    <property type="entry name" value="KIB1-4_b-propeller"/>
</dbReference>
<name>A0A1E5UUA3_9POAL</name>
<comment type="caution">
    <text evidence="2">The sequence shown here is derived from an EMBL/GenBank/DDBJ whole genome shotgun (WGS) entry which is preliminary data.</text>
</comment>
<dbReference type="PANTHER" id="PTHR33800:SF7">
    <property type="entry name" value="DUF295 DOMAIN-CONTAINING PROTEIN"/>
    <property type="match status" value="1"/>
</dbReference>
<dbReference type="PANTHER" id="PTHR33800">
    <property type="entry name" value="OS06G0113600 PROTEIN"/>
    <property type="match status" value="1"/>
</dbReference>
<evidence type="ECO:0000313" key="3">
    <source>
        <dbReference type="Proteomes" id="UP000095767"/>
    </source>
</evidence>
<dbReference type="AlphaFoldDB" id="A0A1E5UUA3"/>